<protein>
    <submittedName>
        <fullName evidence="2">Uncharacterized protein</fullName>
    </submittedName>
</protein>
<dbReference type="EMBL" id="BAABIC010000038">
    <property type="protein sequence ID" value="GAA4713480.1"/>
    <property type="molecule type" value="Genomic_DNA"/>
</dbReference>
<proteinExistence type="predicted"/>
<gene>
    <name evidence="2" type="ORF">GCM10023215_65560</name>
</gene>
<reference evidence="3" key="1">
    <citation type="journal article" date="2019" name="Int. J. Syst. Evol. Microbiol.">
        <title>The Global Catalogue of Microorganisms (GCM) 10K type strain sequencing project: providing services to taxonomists for standard genome sequencing and annotation.</title>
        <authorList>
            <consortium name="The Broad Institute Genomics Platform"/>
            <consortium name="The Broad Institute Genome Sequencing Center for Infectious Disease"/>
            <person name="Wu L."/>
            <person name="Ma J."/>
        </authorList>
    </citation>
    <scope>NUCLEOTIDE SEQUENCE [LARGE SCALE GENOMIC DNA]</scope>
    <source>
        <strain evidence="3">JCM 18055</strain>
    </source>
</reference>
<evidence type="ECO:0000313" key="2">
    <source>
        <dbReference type="EMBL" id="GAA4713480.1"/>
    </source>
</evidence>
<dbReference type="Proteomes" id="UP001500325">
    <property type="component" value="Unassembled WGS sequence"/>
</dbReference>
<organism evidence="2 3">
    <name type="scientific">Pseudonocardia yuanmonensis</name>
    <dbReference type="NCBI Taxonomy" id="1095914"/>
    <lineage>
        <taxon>Bacteria</taxon>
        <taxon>Bacillati</taxon>
        <taxon>Actinomycetota</taxon>
        <taxon>Actinomycetes</taxon>
        <taxon>Pseudonocardiales</taxon>
        <taxon>Pseudonocardiaceae</taxon>
        <taxon>Pseudonocardia</taxon>
    </lineage>
</organism>
<name>A0ABP8XTC7_9PSEU</name>
<accession>A0ABP8XTC7</accession>
<comment type="caution">
    <text evidence="2">The sequence shown here is derived from an EMBL/GenBank/DDBJ whole genome shotgun (WGS) entry which is preliminary data.</text>
</comment>
<feature type="region of interest" description="Disordered" evidence="1">
    <location>
        <begin position="1"/>
        <end position="22"/>
    </location>
</feature>
<sequence>MVAVWEGIRRTHGAPPEQSAPLMPPALDDVLANCPQTRTWKTRPRNRTWRACATGPCCWSGSGARCAAPSLPR</sequence>
<evidence type="ECO:0000256" key="1">
    <source>
        <dbReference type="SAM" id="MobiDB-lite"/>
    </source>
</evidence>
<keyword evidence="3" id="KW-1185">Reference proteome</keyword>
<evidence type="ECO:0000313" key="3">
    <source>
        <dbReference type="Proteomes" id="UP001500325"/>
    </source>
</evidence>